<evidence type="ECO:0000313" key="1">
    <source>
        <dbReference type="EMBL" id="WQJ53057.1"/>
    </source>
</evidence>
<proteinExistence type="predicted"/>
<sequence length="222" mass="25899">MNKKVLYNTIMEKVAVKVREIINESYNGINERFMSDKEVINLLDPSLIEKDDNGVLYVNLDNLSILPQEIINELTKEIISVCNIDGYKTDEYVSYIAYILEDIDENSPILLRSADYYDITVQAEAEFKIECTHYYPGSDGTYDNPPESDEVETSHEIDVYNIELSDGVNNSVDINKEDVVNSIKKDLEGSKIEYDMIEEFKMNYTPDDYFDDYDRYRDERYN</sequence>
<name>A0ABZ0Z3K0_9CAUD</name>
<reference evidence="1 2" key="1">
    <citation type="submission" date="2023-11" db="EMBL/GenBank/DDBJ databases">
        <authorList>
            <person name="Cook R."/>
            <person name="Crisci M."/>
            <person name="Pye H."/>
            <person name="Adriaenssens E."/>
            <person name="Santini J."/>
        </authorList>
    </citation>
    <scope>NUCLEOTIDE SEQUENCE [LARGE SCALE GENOMIC DNA]</scope>
    <source>
        <strain evidence="1">Lak_Megaphage_RVC_JS4_GC31</strain>
    </source>
</reference>
<dbReference type="EMBL" id="OR769222">
    <property type="protein sequence ID" value="WQJ53057.1"/>
    <property type="molecule type" value="Genomic_DNA"/>
</dbReference>
<keyword evidence="2" id="KW-1185">Reference proteome</keyword>
<protein>
    <submittedName>
        <fullName evidence="1">Uncharacterized protein</fullName>
    </submittedName>
</protein>
<evidence type="ECO:0000313" key="2">
    <source>
        <dbReference type="Proteomes" id="UP001349343"/>
    </source>
</evidence>
<accession>A0ABZ0Z3K0</accession>
<dbReference type="Proteomes" id="UP001349343">
    <property type="component" value="Segment"/>
</dbReference>
<organism evidence="1 2">
    <name type="scientific">phage Lak_Megaphage_RVC_JS4_GC31</name>
    <dbReference type="NCBI Taxonomy" id="3109228"/>
    <lineage>
        <taxon>Viruses</taxon>
        <taxon>Duplodnaviria</taxon>
        <taxon>Heunggongvirae</taxon>
        <taxon>Uroviricota</taxon>
        <taxon>Caudoviricetes</taxon>
        <taxon>Caudoviricetes code 15 clade</taxon>
    </lineage>
</organism>